<dbReference type="EMBL" id="CCKQ01007346">
    <property type="protein sequence ID" value="CDW78704.1"/>
    <property type="molecule type" value="Genomic_DNA"/>
</dbReference>
<dbReference type="InterPro" id="IPR036259">
    <property type="entry name" value="MFS_trans_sf"/>
</dbReference>
<comment type="subcellular location">
    <subcellularLocation>
        <location evidence="1">Membrane</location>
        <topology evidence="1">Multi-pass membrane protein</topology>
    </subcellularLocation>
</comment>
<feature type="transmembrane region" description="Helical" evidence="7">
    <location>
        <begin position="156"/>
        <end position="175"/>
    </location>
</feature>
<keyword evidence="4 7" id="KW-0812">Transmembrane</keyword>
<protein>
    <recommendedName>
        <fullName evidence="10">Folate-biopterin transporter family</fullName>
    </recommendedName>
</protein>
<accession>A0A078A910</accession>
<organism evidence="8 9">
    <name type="scientific">Stylonychia lemnae</name>
    <name type="common">Ciliate</name>
    <dbReference type="NCBI Taxonomy" id="5949"/>
    <lineage>
        <taxon>Eukaryota</taxon>
        <taxon>Sar</taxon>
        <taxon>Alveolata</taxon>
        <taxon>Ciliophora</taxon>
        <taxon>Intramacronucleata</taxon>
        <taxon>Spirotrichea</taxon>
        <taxon>Stichotrichia</taxon>
        <taxon>Sporadotrichida</taxon>
        <taxon>Oxytrichidae</taxon>
        <taxon>Stylonychinae</taxon>
        <taxon>Stylonychia</taxon>
    </lineage>
</organism>
<dbReference type="PANTHER" id="PTHR31585">
    <property type="entry name" value="FOLATE-BIOPTERIN TRANSPORTER 1, CHLOROPLASTIC"/>
    <property type="match status" value="1"/>
</dbReference>
<evidence type="ECO:0000256" key="6">
    <source>
        <dbReference type="ARBA" id="ARBA00023136"/>
    </source>
</evidence>
<dbReference type="PANTHER" id="PTHR31585:SF0">
    <property type="entry name" value="FOLATE-BIOPTERIN TRANSPORTER 1, CHLOROPLASTIC"/>
    <property type="match status" value="1"/>
</dbReference>
<dbReference type="InParanoid" id="A0A078A910"/>
<dbReference type="AlphaFoldDB" id="A0A078A910"/>
<feature type="transmembrane region" description="Helical" evidence="7">
    <location>
        <begin position="249"/>
        <end position="268"/>
    </location>
</feature>
<dbReference type="OMA" id="QYSCSLP"/>
<reference evidence="8 9" key="1">
    <citation type="submission" date="2014-06" db="EMBL/GenBank/DDBJ databases">
        <authorList>
            <person name="Swart Estienne"/>
        </authorList>
    </citation>
    <scope>NUCLEOTIDE SEQUENCE [LARGE SCALE GENOMIC DNA]</scope>
    <source>
        <strain evidence="8 9">130c</strain>
    </source>
</reference>
<dbReference type="OrthoDB" id="754047at2759"/>
<dbReference type="GO" id="GO:0016020">
    <property type="term" value="C:membrane"/>
    <property type="evidence" value="ECO:0007669"/>
    <property type="project" value="UniProtKB-SubCell"/>
</dbReference>
<feature type="transmembrane region" description="Helical" evidence="7">
    <location>
        <begin position="474"/>
        <end position="492"/>
    </location>
</feature>
<evidence type="ECO:0000256" key="7">
    <source>
        <dbReference type="SAM" id="Phobius"/>
    </source>
</evidence>
<keyword evidence="3" id="KW-0813">Transport</keyword>
<name>A0A078A910_STYLE</name>
<evidence type="ECO:0000313" key="8">
    <source>
        <dbReference type="EMBL" id="CDW78704.1"/>
    </source>
</evidence>
<sequence length="519" mass="59295">MNNQHSDQDQEITDLSIEYKDYIEDYNLLDEYLCLEIKKCGPIDYTYHKMMLPTSPDQDSCKQNSTQSRFESTWIGQILLKFDKTVLTLVIVSYMNLGFLTLMILSAKDYFKEFLGVTPSQLQTATSIMYLPWGFKVIYGVISDAFPLFGYKRKSYLIINGFIGFISILMIVPGIYEEYVFVTMLLTFAMVASASTDILVDSLLASEAKKDKLNGSENLQFIANTFSGIGGVLGAILGAIFTQYTHPKYGFLIYSCLGLSLFLASLNLKEKRISNNSEEQTTLENSYKQLLEAVKNKKIQKVILFQIISGAIVPRFSQYKYFFMLDYQGMSQFNFGLLSILCSCTLILLALFFSKMVQKYSYRQAFAFGILLTSFTTACDIIYVLRINRMLYINDYIMLIFTNLLEDIMQTRYLFYCSGVVHNRLAPSKVEATIMALFAGFSNIGFGVIAQFFGNFCAEIIGVNNENIQDIYKLLIIKLVFSFVPLTFLRLIPNKDEIENDVDLQRLNKNDDNKEQLLI</sequence>
<comment type="similarity">
    <text evidence="2">Belongs to the major facilitator superfamily. Folate-biopterin transporter (TC 2.A.71) family.</text>
</comment>
<gene>
    <name evidence="8" type="primary">Contig14805.g15772</name>
    <name evidence="8" type="ORF">STYLEM_7686</name>
</gene>
<feature type="transmembrane region" description="Helical" evidence="7">
    <location>
        <begin position="302"/>
        <end position="321"/>
    </location>
</feature>
<evidence type="ECO:0000256" key="1">
    <source>
        <dbReference type="ARBA" id="ARBA00004141"/>
    </source>
</evidence>
<keyword evidence="5 7" id="KW-1133">Transmembrane helix</keyword>
<dbReference type="InterPro" id="IPR039309">
    <property type="entry name" value="BT1"/>
</dbReference>
<dbReference type="Pfam" id="PF03092">
    <property type="entry name" value="BT1"/>
    <property type="match status" value="1"/>
</dbReference>
<keyword evidence="6 7" id="KW-0472">Membrane</keyword>
<evidence type="ECO:0000256" key="4">
    <source>
        <dbReference type="ARBA" id="ARBA00022692"/>
    </source>
</evidence>
<dbReference type="Gene3D" id="1.20.1250.20">
    <property type="entry name" value="MFS general substrate transporter like domains"/>
    <property type="match status" value="2"/>
</dbReference>
<evidence type="ECO:0000256" key="5">
    <source>
        <dbReference type="ARBA" id="ARBA00022989"/>
    </source>
</evidence>
<evidence type="ECO:0000256" key="3">
    <source>
        <dbReference type="ARBA" id="ARBA00022448"/>
    </source>
</evidence>
<dbReference type="SUPFAM" id="SSF103473">
    <property type="entry name" value="MFS general substrate transporter"/>
    <property type="match status" value="1"/>
</dbReference>
<evidence type="ECO:0008006" key="10">
    <source>
        <dbReference type="Google" id="ProtNLM"/>
    </source>
</evidence>
<feature type="transmembrane region" description="Helical" evidence="7">
    <location>
        <begin position="333"/>
        <end position="353"/>
    </location>
</feature>
<proteinExistence type="inferred from homology"/>
<feature type="transmembrane region" description="Helical" evidence="7">
    <location>
        <begin position="221"/>
        <end position="243"/>
    </location>
</feature>
<feature type="transmembrane region" description="Helical" evidence="7">
    <location>
        <begin position="365"/>
        <end position="385"/>
    </location>
</feature>
<feature type="transmembrane region" description="Helical" evidence="7">
    <location>
        <begin position="127"/>
        <end position="149"/>
    </location>
</feature>
<feature type="transmembrane region" description="Helical" evidence="7">
    <location>
        <begin position="430"/>
        <end position="454"/>
    </location>
</feature>
<keyword evidence="9" id="KW-1185">Reference proteome</keyword>
<dbReference type="Proteomes" id="UP000039865">
    <property type="component" value="Unassembled WGS sequence"/>
</dbReference>
<evidence type="ECO:0000313" key="9">
    <source>
        <dbReference type="Proteomes" id="UP000039865"/>
    </source>
</evidence>
<evidence type="ECO:0000256" key="2">
    <source>
        <dbReference type="ARBA" id="ARBA00007015"/>
    </source>
</evidence>
<feature type="transmembrane region" description="Helical" evidence="7">
    <location>
        <begin position="181"/>
        <end position="200"/>
    </location>
</feature>
<feature type="transmembrane region" description="Helical" evidence="7">
    <location>
        <begin position="86"/>
        <end position="107"/>
    </location>
</feature>